<gene>
    <name evidence="1" type="ORF">R4315_26560</name>
</gene>
<reference evidence="1" key="1">
    <citation type="submission" date="2023-10" db="EMBL/GenBank/DDBJ databases">
        <title>Development of a sustainable strategy for remediation of hydrocarbon-contaminated territories based on the waste exchange concept.</title>
        <authorList>
            <person name="Krivoruchko A."/>
        </authorList>
    </citation>
    <scope>NUCLEOTIDE SEQUENCE</scope>
    <source>
        <strain evidence="1">IEGM 68</strain>
    </source>
</reference>
<evidence type="ECO:0000313" key="2">
    <source>
        <dbReference type="Proteomes" id="UP001185863"/>
    </source>
</evidence>
<comment type="caution">
    <text evidence="1">The sequence shown here is derived from an EMBL/GenBank/DDBJ whole genome shotgun (WGS) entry which is preliminary data.</text>
</comment>
<evidence type="ECO:0000313" key="1">
    <source>
        <dbReference type="EMBL" id="MDV7268087.1"/>
    </source>
</evidence>
<sequence>MVGSRTFAAVVLVLGVAPAIGLCVINGFFPTFRDISDPLGRPSTLSVQIIDSARRLDELTVELEPKHARLAADIQVLGPMSNDLAVLVGRSVELSPLSATLRGNASKVADISAPLPNVVTSVTARSDEAGATVDGLSTAVGSVATELQGIHEGLTTMQLTVLALGPKMSGIASTLATIQEEAAHVREFGPLLAVVGPPFNSLGIPSLGFEAPPLPPLPLP</sequence>
<dbReference type="AlphaFoldDB" id="A0AAE5A8T1"/>
<dbReference type="RefSeq" id="WP_213576913.1">
    <property type="nucleotide sequence ID" value="NZ_JAWLUP010000129.1"/>
</dbReference>
<dbReference type="EMBL" id="JAWLUP010000129">
    <property type="protein sequence ID" value="MDV7268087.1"/>
    <property type="molecule type" value="Genomic_DNA"/>
</dbReference>
<accession>A0AAE5A8T1</accession>
<protein>
    <submittedName>
        <fullName evidence="1">Uncharacterized protein</fullName>
    </submittedName>
</protein>
<organism evidence="1 2">
    <name type="scientific">Rhodococcus oxybenzonivorans</name>
    <dbReference type="NCBI Taxonomy" id="1990687"/>
    <lineage>
        <taxon>Bacteria</taxon>
        <taxon>Bacillati</taxon>
        <taxon>Actinomycetota</taxon>
        <taxon>Actinomycetes</taxon>
        <taxon>Mycobacteriales</taxon>
        <taxon>Nocardiaceae</taxon>
        <taxon>Rhodococcus</taxon>
    </lineage>
</organism>
<dbReference type="Proteomes" id="UP001185863">
    <property type="component" value="Unassembled WGS sequence"/>
</dbReference>
<name>A0AAE5A8T1_9NOCA</name>
<proteinExistence type="predicted"/>